<dbReference type="GO" id="GO:0008168">
    <property type="term" value="F:methyltransferase activity"/>
    <property type="evidence" value="ECO:0007669"/>
    <property type="project" value="UniProtKB-KW"/>
</dbReference>
<sequence>MSISRSLMERIQSFDAETIERCIQMGWEDRTPWEAIQKQFSLSPNEFVKLMRHFLPRDRFERWRRRISEQGRLKNQKQRGFLESRFKCTRQSVDGTTKGWK</sequence>
<dbReference type="NCBIfam" id="TIGR03643">
    <property type="entry name" value="TIGR03643 family protein"/>
    <property type="match status" value="1"/>
</dbReference>
<dbReference type="Proteomes" id="UP000245133">
    <property type="component" value="Unassembled WGS sequence"/>
</dbReference>
<dbReference type="RefSeq" id="WP_209452017.1">
    <property type="nucleotide sequence ID" value="NZ_BFBB01000004.1"/>
</dbReference>
<evidence type="ECO:0000313" key="1">
    <source>
        <dbReference type="EMBL" id="GBF50375.1"/>
    </source>
</evidence>
<accession>A0A2P2E0F8</accession>
<comment type="caution">
    <text evidence="1">The sequence shown here is derived from an EMBL/GenBank/DDBJ whole genome shotgun (WGS) entry which is preliminary data.</text>
</comment>
<dbReference type="EMBL" id="BFBB01000004">
    <property type="protein sequence ID" value="GBF50375.1"/>
    <property type="molecule type" value="Genomic_DNA"/>
</dbReference>
<proteinExistence type="predicted"/>
<keyword evidence="2" id="KW-1185">Reference proteome</keyword>
<reference evidence="1 2" key="1">
    <citation type="submission" date="2018-02" db="EMBL/GenBank/DDBJ databases">
        <title>Novel Leptospira species isolated from soil and water in Japan.</title>
        <authorList>
            <person name="Nakao R."/>
            <person name="Masuzawa T."/>
        </authorList>
    </citation>
    <scope>NUCLEOTIDE SEQUENCE [LARGE SCALE GENOMIC DNA]</scope>
    <source>
        <strain evidence="1 2">YH101</strain>
    </source>
</reference>
<keyword evidence="1" id="KW-0808">Transferase</keyword>
<dbReference type="AlphaFoldDB" id="A0A2P2E0F8"/>
<name>A0A2P2E0F8_9LEPT</name>
<dbReference type="GO" id="GO:0032259">
    <property type="term" value="P:methylation"/>
    <property type="evidence" value="ECO:0007669"/>
    <property type="project" value="UniProtKB-KW"/>
</dbReference>
<protein>
    <submittedName>
        <fullName evidence="1">Putative RNA methylase</fullName>
    </submittedName>
</protein>
<dbReference type="Pfam" id="PF10985">
    <property type="entry name" value="DUF2805"/>
    <property type="match status" value="1"/>
</dbReference>
<keyword evidence="1" id="KW-0489">Methyltransferase</keyword>
<evidence type="ECO:0000313" key="2">
    <source>
        <dbReference type="Proteomes" id="UP000245133"/>
    </source>
</evidence>
<gene>
    <name evidence="1" type="primary">rsmC</name>
    <name evidence="1" type="ORF">LPTSP4_19000</name>
</gene>
<organism evidence="1 2">
    <name type="scientific">Leptospira ryugenii</name>
    <dbReference type="NCBI Taxonomy" id="1917863"/>
    <lineage>
        <taxon>Bacteria</taxon>
        <taxon>Pseudomonadati</taxon>
        <taxon>Spirochaetota</taxon>
        <taxon>Spirochaetia</taxon>
        <taxon>Leptospirales</taxon>
        <taxon>Leptospiraceae</taxon>
        <taxon>Leptospira</taxon>
    </lineage>
</organism>
<dbReference type="InterPro" id="IPR019882">
    <property type="entry name" value="CHP03643"/>
</dbReference>